<dbReference type="PANTHER" id="PTHR24253:SF24">
    <property type="entry name" value="PEPTIDASE S1 DOMAIN-CONTAINING PROTEIN"/>
    <property type="match status" value="1"/>
</dbReference>
<keyword evidence="10" id="KW-0472">Membrane</keyword>
<keyword evidence="10" id="KW-0812">Transmembrane</keyword>
<dbReference type="InterPro" id="IPR033116">
    <property type="entry name" value="TRYPSIN_SER"/>
</dbReference>
<comment type="function">
    <text evidence="7">Tryptase is the major neutral protease present in mast cells and is secreted upon the coupled activation-degranulation response of this cell type.</text>
</comment>
<evidence type="ECO:0000256" key="2">
    <source>
        <dbReference type="ARBA" id="ARBA00022670"/>
    </source>
</evidence>
<evidence type="ECO:0000256" key="8">
    <source>
        <dbReference type="ARBA" id="ARBA00066748"/>
    </source>
</evidence>
<reference evidence="12 13" key="1">
    <citation type="journal article" date="2012" name="Nat. Genet.">
        <title>The yak genome and adaptation to life at high altitude.</title>
        <authorList>
            <person name="Qiu Q."/>
            <person name="Zhang G."/>
            <person name="Ma T."/>
            <person name="Qian W."/>
            <person name="Wang J."/>
            <person name="Ye Z."/>
            <person name="Cao C."/>
            <person name="Hu Q."/>
            <person name="Kim J."/>
            <person name="Larkin D.M."/>
            <person name="Auvil L."/>
            <person name="Capitanu B."/>
            <person name="Ma J."/>
            <person name="Lewin H.A."/>
            <person name="Qian X."/>
            <person name="Lang Y."/>
            <person name="Zhou R."/>
            <person name="Wang L."/>
            <person name="Wang K."/>
            <person name="Xia J."/>
            <person name="Liao S."/>
            <person name="Pan S."/>
            <person name="Lu X."/>
            <person name="Hou H."/>
            <person name="Wang Y."/>
            <person name="Zang X."/>
            <person name="Yin Y."/>
            <person name="Ma H."/>
            <person name="Zhang J."/>
            <person name="Wang Z."/>
            <person name="Zhang Y."/>
            <person name="Zhang D."/>
            <person name="Yonezawa T."/>
            <person name="Hasegawa M."/>
            <person name="Zhong Y."/>
            <person name="Liu W."/>
            <person name="Zhang Y."/>
            <person name="Huang Z."/>
            <person name="Zhang S."/>
            <person name="Long R."/>
            <person name="Yang H."/>
            <person name="Wang J."/>
            <person name="Lenstra J.A."/>
            <person name="Cooper D.N."/>
            <person name="Wu Y."/>
            <person name="Wang J."/>
            <person name="Shi P."/>
            <person name="Wang J."/>
            <person name="Liu J."/>
        </authorList>
    </citation>
    <scope>NUCLEOTIDE SEQUENCE [LARGE SCALE GENOMIC DNA]</scope>
    <source>
        <strain evidence="13">yakQH1</strain>
    </source>
</reference>
<keyword evidence="4 9" id="KW-0378">Hydrolase</keyword>
<evidence type="ECO:0000256" key="10">
    <source>
        <dbReference type="SAM" id="Phobius"/>
    </source>
</evidence>
<evidence type="ECO:0000256" key="6">
    <source>
        <dbReference type="ARBA" id="ARBA00050838"/>
    </source>
</evidence>
<proteinExistence type="predicted"/>
<sequence>IGGMPAPDRKWPWQVSLQINNEHVCGGSLIAPQWVLTAAHCIFGFEEYTVRMGSTLLLPQSGMVIPVRDIVCHSFYDVRTLINDIALVLLAHSVNYSAFIQPVCLPEKNFEAETGTRCWVTGWGRQMEDVKVLPEILQETDQILLRHTLCNKKLQAHLGYRRTLVRKGMICGYHEDLKSPCKGDSGGPLVCEFNDTWVQVGIVSWGIACGRSELPIVYTEVSMYKDWIIDHIIKVSSCASAGFLILSLSLVLPLGLLVALKSPSLQPCASSPGGILVLVILSLLCVATVSPWHTVPEACGQPWWPKNLDLSRHWPWEVSLRVGNEHVCGGALIDLKWVVTAAHCIQGSKDPLSYSVKMGVQSLLENGTERQVARITIHEDFTNLSQDLALLKLRDSVSWSPLIQPVCLPNPKLKPSFGSLCWMIGWGKVDIHANPQSPYSLQEVAVKIINNDICNQQYKFLFLTNQKKLLGNDMICATSHLGMDTCQSNSGNSLVCQMDNSWIQMGVVTWSFSCNRRHFPAVYTSTSYFTNWM</sequence>
<feature type="non-terminal residue" evidence="12">
    <location>
        <position position="533"/>
    </location>
</feature>
<dbReference type="PROSITE" id="PS00134">
    <property type="entry name" value="TRYPSIN_HIS"/>
    <property type="match status" value="2"/>
</dbReference>
<dbReference type="AlphaFoldDB" id="L8IAY9"/>
<dbReference type="PRINTS" id="PR00722">
    <property type="entry name" value="CHYMOTRYPSIN"/>
</dbReference>
<dbReference type="SUPFAM" id="SSF50494">
    <property type="entry name" value="Trypsin-like serine proteases"/>
    <property type="match status" value="2"/>
</dbReference>
<evidence type="ECO:0000259" key="11">
    <source>
        <dbReference type="PROSITE" id="PS50240"/>
    </source>
</evidence>
<dbReference type="FunFam" id="2.40.10.10:FF:000024">
    <property type="entry name" value="Serine protease 53"/>
    <property type="match status" value="1"/>
</dbReference>
<dbReference type="MEROPS" id="S01.106"/>
<evidence type="ECO:0000256" key="4">
    <source>
        <dbReference type="ARBA" id="ARBA00022801"/>
    </source>
</evidence>
<keyword evidence="2 9" id="KW-0645">Protease</keyword>
<keyword evidence="10" id="KW-1133">Transmembrane helix</keyword>
<feature type="domain" description="Peptidase S1" evidence="11">
    <location>
        <begin position="1"/>
        <end position="233"/>
    </location>
</feature>
<keyword evidence="5" id="KW-1015">Disulfide bond</keyword>
<evidence type="ECO:0000256" key="9">
    <source>
        <dbReference type="RuleBase" id="RU363034"/>
    </source>
</evidence>
<dbReference type="InterPro" id="IPR043504">
    <property type="entry name" value="Peptidase_S1_PA_chymotrypsin"/>
</dbReference>
<dbReference type="SMART" id="SM00020">
    <property type="entry name" value="Tryp_SPc"/>
    <property type="match status" value="2"/>
</dbReference>
<feature type="non-terminal residue" evidence="12">
    <location>
        <position position="1"/>
    </location>
</feature>
<evidence type="ECO:0000256" key="3">
    <source>
        <dbReference type="ARBA" id="ARBA00022729"/>
    </source>
</evidence>
<dbReference type="InterPro" id="IPR009003">
    <property type="entry name" value="Peptidase_S1_PA"/>
</dbReference>
<keyword evidence="3" id="KW-0732">Signal</keyword>
<evidence type="ECO:0000256" key="5">
    <source>
        <dbReference type="ARBA" id="ARBA00023157"/>
    </source>
</evidence>
<dbReference type="PROSITE" id="PS00135">
    <property type="entry name" value="TRYPSIN_SER"/>
    <property type="match status" value="1"/>
</dbReference>
<dbReference type="FunFam" id="2.40.10.10:FF:000039">
    <property type="entry name" value="Brain-specific serine protease 4"/>
    <property type="match status" value="1"/>
</dbReference>
<protein>
    <recommendedName>
        <fullName evidence="8">tryptase</fullName>
        <ecNumber evidence="8">3.4.21.59</ecNumber>
    </recommendedName>
</protein>
<feature type="transmembrane region" description="Helical" evidence="10">
    <location>
        <begin position="241"/>
        <end position="260"/>
    </location>
</feature>
<feature type="transmembrane region" description="Helical" evidence="10">
    <location>
        <begin position="272"/>
        <end position="292"/>
    </location>
</feature>
<evidence type="ECO:0000313" key="12">
    <source>
        <dbReference type="EMBL" id="ELR52709.1"/>
    </source>
</evidence>
<dbReference type="InterPro" id="IPR001254">
    <property type="entry name" value="Trypsin_dom"/>
</dbReference>
<dbReference type="GO" id="GO:0006508">
    <property type="term" value="P:proteolysis"/>
    <property type="evidence" value="ECO:0007669"/>
    <property type="project" value="UniProtKB-KW"/>
</dbReference>
<accession>L8IAY9</accession>
<comment type="catalytic activity">
    <reaction evidence="6">
        <text>Preferential cleavage: Arg-|-Xaa, Lys-|-Xaa, but with more restricted specificity than trypsin.</text>
        <dbReference type="EC" id="3.4.21.59"/>
    </reaction>
</comment>
<feature type="domain" description="Peptidase S1" evidence="11">
    <location>
        <begin position="314"/>
        <end position="533"/>
    </location>
</feature>
<dbReference type="PROSITE" id="PS50240">
    <property type="entry name" value="TRYPSIN_DOM"/>
    <property type="match status" value="2"/>
</dbReference>
<dbReference type="GO" id="GO:0004252">
    <property type="term" value="F:serine-type endopeptidase activity"/>
    <property type="evidence" value="ECO:0007669"/>
    <property type="project" value="UniProtKB-EC"/>
</dbReference>
<keyword evidence="9" id="KW-0720">Serine protease</keyword>
<gene>
    <name evidence="12" type="ORF">M91_11273</name>
</gene>
<dbReference type="Gene3D" id="2.40.10.10">
    <property type="entry name" value="Trypsin-like serine proteases"/>
    <property type="match status" value="3"/>
</dbReference>
<dbReference type="PANTHER" id="PTHR24253">
    <property type="entry name" value="TRANSMEMBRANE PROTEASE SERINE"/>
    <property type="match status" value="1"/>
</dbReference>
<dbReference type="Proteomes" id="UP000011080">
    <property type="component" value="Unassembled WGS sequence"/>
</dbReference>
<name>L8IAY9_9CETA</name>
<dbReference type="InterPro" id="IPR018114">
    <property type="entry name" value="TRYPSIN_HIS"/>
</dbReference>
<dbReference type="EMBL" id="JH881697">
    <property type="protein sequence ID" value="ELR52709.1"/>
    <property type="molecule type" value="Genomic_DNA"/>
</dbReference>
<evidence type="ECO:0000256" key="7">
    <source>
        <dbReference type="ARBA" id="ARBA00054350"/>
    </source>
</evidence>
<evidence type="ECO:0000256" key="1">
    <source>
        <dbReference type="ARBA" id="ARBA00011881"/>
    </source>
</evidence>
<evidence type="ECO:0000313" key="13">
    <source>
        <dbReference type="Proteomes" id="UP000011080"/>
    </source>
</evidence>
<organism evidence="12 13">
    <name type="scientific">Bos mutus</name>
    <name type="common">wild yak</name>
    <dbReference type="NCBI Taxonomy" id="72004"/>
    <lineage>
        <taxon>Eukaryota</taxon>
        <taxon>Metazoa</taxon>
        <taxon>Chordata</taxon>
        <taxon>Craniata</taxon>
        <taxon>Vertebrata</taxon>
        <taxon>Euteleostomi</taxon>
        <taxon>Mammalia</taxon>
        <taxon>Eutheria</taxon>
        <taxon>Laurasiatheria</taxon>
        <taxon>Artiodactyla</taxon>
        <taxon>Ruminantia</taxon>
        <taxon>Pecora</taxon>
        <taxon>Bovidae</taxon>
        <taxon>Bovinae</taxon>
        <taxon>Bos</taxon>
    </lineage>
</organism>
<dbReference type="EC" id="3.4.21.59" evidence="8"/>
<dbReference type="InterPro" id="IPR001314">
    <property type="entry name" value="Peptidase_S1A"/>
</dbReference>
<comment type="subunit">
    <text evidence="1">Homotetramer.</text>
</comment>
<dbReference type="STRING" id="72004.ENSBMUP00000003676"/>
<dbReference type="CDD" id="cd00190">
    <property type="entry name" value="Tryp_SPc"/>
    <property type="match status" value="2"/>
</dbReference>
<dbReference type="Pfam" id="PF00089">
    <property type="entry name" value="Trypsin"/>
    <property type="match status" value="2"/>
</dbReference>